<keyword evidence="5 10" id="KW-0418">Kinase</keyword>
<evidence type="ECO:0000313" key="10">
    <source>
        <dbReference type="EMBL" id="TQJ13679.1"/>
    </source>
</evidence>
<keyword evidence="8" id="KW-0472">Membrane</keyword>
<dbReference type="InterPro" id="IPR000719">
    <property type="entry name" value="Prot_kinase_dom"/>
</dbReference>
<name>A0A542EEE1_9MICO</name>
<dbReference type="GO" id="GO:0004674">
    <property type="term" value="F:protein serine/threonine kinase activity"/>
    <property type="evidence" value="ECO:0007669"/>
    <property type="project" value="UniProtKB-KW"/>
</dbReference>
<reference evidence="10 11" key="1">
    <citation type="submission" date="2019-06" db="EMBL/GenBank/DDBJ databases">
        <title>Sequencing the genomes of 1000 actinobacteria strains.</title>
        <authorList>
            <person name="Klenk H.-P."/>
        </authorList>
    </citation>
    <scope>NUCLEOTIDE SEQUENCE [LARGE SCALE GENOMIC DNA]</scope>
    <source>
        <strain evidence="10 11">DSM 19828</strain>
    </source>
</reference>
<keyword evidence="8" id="KW-0812">Transmembrane</keyword>
<accession>A0A542EEE1</accession>
<dbReference type="PROSITE" id="PS50011">
    <property type="entry name" value="PROTEIN_KINASE_DOM"/>
    <property type="match status" value="1"/>
</dbReference>
<evidence type="ECO:0000256" key="1">
    <source>
        <dbReference type="ARBA" id="ARBA00012513"/>
    </source>
</evidence>
<evidence type="ECO:0000259" key="9">
    <source>
        <dbReference type="PROSITE" id="PS50011"/>
    </source>
</evidence>
<dbReference type="InterPro" id="IPR017441">
    <property type="entry name" value="Protein_kinase_ATP_BS"/>
</dbReference>
<dbReference type="PROSITE" id="PS00108">
    <property type="entry name" value="PROTEIN_KINASE_ST"/>
    <property type="match status" value="1"/>
</dbReference>
<dbReference type="Pfam" id="PF00069">
    <property type="entry name" value="Pkinase"/>
    <property type="match status" value="1"/>
</dbReference>
<dbReference type="InterPro" id="IPR008271">
    <property type="entry name" value="Ser/Thr_kinase_AS"/>
</dbReference>
<evidence type="ECO:0000256" key="2">
    <source>
        <dbReference type="ARBA" id="ARBA00022527"/>
    </source>
</evidence>
<dbReference type="PANTHER" id="PTHR43289">
    <property type="entry name" value="MITOGEN-ACTIVATED PROTEIN KINASE KINASE KINASE 20-RELATED"/>
    <property type="match status" value="1"/>
</dbReference>
<evidence type="ECO:0000256" key="6">
    <source>
        <dbReference type="ARBA" id="ARBA00022840"/>
    </source>
</evidence>
<keyword evidence="11" id="KW-1185">Reference proteome</keyword>
<dbReference type="Gene3D" id="3.30.200.20">
    <property type="entry name" value="Phosphorylase Kinase, domain 1"/>
    <property type="match status" value="1"/>
</dbReference>
<evidence type="ECO:0000256" key="8">
    <source>
        <dbReference type="SAM" id="Phobius"/>
    </source>
</evidence>
<evidence type="ECO:0000256" key="3">
    <source>
        <dbReference type="ARBA" id="ARBA00022679"/>
    </source>
</evidence>
<dbReference type="GO" id="GO:0005524">
    <property type="term" value="F:ATP binding"/>
    <property type="evidence" value="ECO:0007669"/>
    <property type="project" value="UniProtKB-UniRule"/>
</dbReference>
<sequence>MGRTLRQGEIFAGFRVQRRLGAGGMGAVYAVDHPRLPRQVALKLLTADATDQGAAARFEREAETIARLDHPNIVGVLDRGIEDGHPWISMQLIDGVDADSLLRSDGPLPLGRVVHIGTQIAEALDAAHRRGVVHRDVKPANIMLARAEHGQSERALITDFGIARLEQAADVGGTSPGEDSTAPVDITGSLDGVRATAAYASPEQLAGDPTDGRSDQYSLACTVFALLTGHGPYPGPARTAIMGHLNAPIPSADVERPDIPKAAAVALQRAMSKHAADRYDNCAQLMQHFRTSLAAPAVPAATKRNRMLLPAVGVAALLGVGGVGLWQVLGADADQKRMVIGTTTATRTTASTSTKPTEDDLWRKGAPVLAMWPNLFPQSPSAEGYQNMLCSPNDEDKSFRKVQSSYRFICAVRQQGPSKPVIDVDLVVYKPGDGQRAQDAMVDGVPPLPVVAHGTKLRSYHLNDPVAGSWILVRYNAADKKDIHIQVGTKDGSLSYSELYDWIAAAPF</sequence>
<dbReference type="SMART" id="SM00220">
    <property type="entry name" value="S_TKc"/>
    <property type="match status" value="1"/>
</dbReference>
<evidence type="ECO:0000313" key="11">
    <source>
        <dbReference type="Proteomes" id="UP000320806"/>
    </source>
</evidence>
<keyword evidence="8" id="KW-1133">Transmembrane helix</keyword>
<dbReference type="Proteomes" id="UP000320806">
    <property type="component" value="Unassembled WGS sequence"/>
</dbReference>
<keyword evidence="2 10" id="KW-0723">Serine/threonine-protein kinase</keyword>
<evidence type="ECO:0000256" key="7">
    <source>
        <dbReference type="PROSITE-ProRule" id="PRU10141"/>
    </source>
</evidence>
<dbReference type="OrthoDB" id="9762169at2"/>
<dbReference type="RefSeq" id="WP_141927701.1">
    <property type="nucleotide sequence ID" value="NZ_BAABCI010000002.1"/>
</dbReference>
<dbReference type="EC" id="2.7.11.1" evidence="1"/>
<comment type="caution">
    <text evidence="10">The sequence shown here is derived from an EMBL/GenBank/DDBJ whole genome shotgun (WGS) entry which is preliminary data.</text>
</comment>
<dbReference type="AlphaFoldDB" id="A0A542EEE1"/>
<dbReference type="CDD" id="cd14014">
    <property type="entry name" value="STKc_PknB_like"/>
    <property type="match status" value="1"/>
</dbReference>
<dbReference type="SUPFAM" id="SSF56112">
    <property type="entry name" value="Protein kinase-like (PK-like)"/>
    <property type="match status" value="1"/>
</dbReference>
<feature type="domain" description="Protein kinase" evidence="9">
    <location>
        <begin position="14"/>
        <end position="290"/>
    </location>
</feature>
<dbReference type="EMBL" id="VFMO01000001">
    <property type="protein sequence ID" value="TQJ13679.1"/>
    <property type="molecule type" value="Genomic_DNA"/>
</dbReference>
<dbReference type="InterPro" id="IPR011009">
    <property type="entry name" value="Kinase-like_dom_sf"/>
</dbReference>
<dbReference type="PROSITE" id="PS00107">
    <property type="entry name" value="PROTEIN_KINASE_ATP"/>
    <property type="match status" value="1"/>
</dbReference>
<protein>
    <recommendedName>
        <fullName evidence="1">non-specific serine/threonine protein kinase</fullName>
        <ecNumber evidence="1">2.7.11.1</ecNumber>
    </recommendedName>
</protein>
<gene>
    <name evidence="10" type="ORF">FB459_1105</name>
</gene>
<keyword evidence="3" id="KW-0808">Transferase</keyword>
<organism evidence="10 11">
    <name type="scientific">Yimella lutea</name>
    <dbReference type="NCBI Taxonomy" id="587872"/>
    <lineage>
        <taxon>Bacteria</taxon>
        <taxon>Bacillati</taxon>
        <taxon>Actinomycetota</taxon>
        <taxon>Actinomycetes</taxon>
        <taxon>Micrococcales</taxon>
        <taxon>Dermacoccaceae</taxon>
        <taxon>Yimella</taxon>
    </lineage>
</organism>
<evidence type="ECO:0000256" key="4">
    <source>
        <dbReference type="ARBA" id="ARBA00022741"/>
    </source>
</evidence>
<feature type="binding site" evidence="7">
    <location>
        <position position="43"/>
    </location>
    <ligand>
        <name>ATP</name>
        <dbReference type="ChEBI" id="CHEBI:30616"/>
    </ligand>
</feature>
<dbReference type="PANTHER" id="PTHR43289:SF6">
    <property type="entry name" value="SERINE_THREONINE-PROTEIN KINASE NEKL-3"/>
    <property type="match status" value="1"/>
</dbReference>
<keyword evidence="6 7" id="KW-0067">ATP-binding</keyword>
<proteinExistence type="predicted"/>
<evidence type="ECO:0000256" key="5">
    <source>
        <dbReference type="ARBA" id="ARBA00022777"/>
    </source>
</evidence>
<feature type="transmembrane region" description="Helical" evidence="8">
    <location>
        <begin position="307"/>
        <end position="329"/>
    </location>
</feature>
<keyword evidence="4 7" id="KW-0547">Nucleotide-binding</keyword>
<dbReference type="Gene3D" id="1.10.510.10">
    <property type="entry name" value="Transferase(Phosphotransferase) domain 1"/>
    <property type="match status" value="1"/>
</dbReference>